<dbReference type="Proteomes" id="UP001363622">
    <property type="component" value="Unassembled WGS sequence"/>
</dbReference>
<proteinExistence type="predicted"/>
<evidence type="ECO:0000313" key="2">
    <source>
        <dbReference type="Proteomes" id="UP001363622"/>
    </source>
</evidence>
<protein>
    <recommendedName>
        <fullName evidence="3">BTB domain-containing protein</fullName>
    </recommendedName>
</protein>
<evidence type="ECO:0000313" key="1">
    <source>
        <dbReference type="EMBL" id="KAK7515420.1"/>
    </source>
</evidence>
<reference evidence="1 2" key="1">
    <citation type="submission" date="2024-04" db="EMBL/GenBank/DDBJ databases">
        <title>Phyllosticta paracitricarpa is synonymous to the EU quarantine fungus P. citricarpa based on phylogenomic analyses.</title>
        <authorList>
            <consortium name="Lawrence Berkeley National Laboratory"/>
            <person name="Van Ingen-Buijs V.A."/>
            <person name="Van Westerhoven A.C."/>
            <person name="Haridas S."/>
            <person name="Skiadas P."/>
            <person name="Martin F."/>
            <person name="Groenewald J.Z."/>
            <person name="Crous P.W."/>
            <person name="Seidl M.F."/>
        </authorList>
    </citation>
    <scope>NUCLEOTIDE SEQUENCE [LARGE SCALE GENOMIC DNA]</scope>
    <source>
        <strain evidence="1 2">CBS 123371</strain>
    </source>
</reference>
<keyword evidence="2" id="KW-1185">Reference proteome</keyword>
<dbReference type="Gene3D" id="3.30.710.10">
    <property type="entry name" value="Potassium Channel Kv1.1, Chain A"/>
    <property type="match status" value="1"/>
</dbReference>
<dbReference type="InterPro" id="IPR011333">
    <property type="entry name" value="SKP1/BTB/POZ_sf"/>
</dbReference>
<dbReference type="PANTHER" id="PTHR47843:SF5">
    <property type="entry name" value="BTB_POZ DOMAIN PROTEIN"/>
    <property type="match status" value="1"/>
</dbReference>
<sequence>MRLEHDDPAAVEALMQYCYRCDYTNPDANPHKLLPFHISVYVIGEKYLVQGLKRLAMNHIGEICSDTSSLEELDYLSAVKAIYENTAASEDCLRKLFVDIANDKFDDLMSIKGFSEMLGVNDQFSRDLGSLMLKIRQKHHNIGCYTCHRCRKAVVMVHTARKAWIHCTFCGKKGERNHWKATKTQVF</sequence>
<gene>
    <name evidence="1" type="ORF">IWZ03DRAFT_379409</name>
</gene>
<name>A0ABR1KIS3_9PEZI</name>
<organism evidence="1 2">
    <name type="scientific">Phyllosticta citriasiana</name>
    <dbReference type="NCBI Taxonomy" id="595635"/>
    <lineage>
        <taxon>Eukaryota</taxon>
        <taxon>Fungi</taxon>
        <taxon>Dikarya</taxon>
        <taxon>Ascomycota</taxon>
        <taxon>Pezizomycotina</taxon>
        <taxon>Dothideomycetes</taxon>
        <taxon>Dothideomycetes incertae sedis</taxon>
        <taxon>Botryosphaeriales</taxon>
        <taxon>Phyllostictaceae</taxon>
        <taxon>Phyllosticta</taxon>
    </lineage>
</organism>
<dbReference type="EMBL" id="JBBPHU010000007">
    <property type="protein sequence ID" value="KAK7515420.1"/>
    <property type="molecule type" value="Genomic_DNA"/>
</dbReference>
<dbReference type="PANTHER" id="PTHR47843">
    <property type="entry name" value="BTB DOMAIN-CONTAINING PROTEIN-RELATED"/>
    <property type="match status" value="1"/>
</dbReference>
<evidence type="ECO:0008006" key="3">
    <source>
        <dbReference type="Google" id="ProtNLM"/>
    </source>
</evidence>
<accession>A0ABR1KIS3</accession>
<comment type="caution">
    <text evidence="1">The sequence shown here is derived from an EMBL/GenBank/DDBJ whole genome shotgun (WGS) entry which is preliminary data.</text>
</comment>